<evidence type="ECO:0000313" key="2">
    <source>
        <dbReference type="Proteomes" id="UP001304467"/>
    </source>
</evidence>
<evidence type="ECO:0000313" key="1">
    <source>
        <dbReference type="EMBL" id="MEB2581301.1"/>
    </source>
</evidence>
<gene>
    <name evidence="1" type="ORF">SB593_20350</name>
</gene>
<name>A0ABU5WR95_9BURK</name>
<organism evidence="1 2">
    <name type="scientific">Burkholderia anthinoferrum</name>
    <dbReference type="NCBI Taxonomy" id="3090833"/>
    <lineage>
        <taxon>Bacteria</taxon>
        <taxon>Pseudomonadati</taxon>
        <taxon>Pseudomonadota</taxon>
        <taxon>Betaproteobacteria</taxon>
        <taxon>Burkholderiales</taxon>
        <taxon>Burkholderiaceae</taxon>
        <taxon>Burkholderia</taxon>
    </lineage>
</organism>
<reference evidence="1 2" key="1">
    <citation type="journal article" date="2023" name="Front. Microbiol.">
        <title>Genomic analyses of Burkholderia respiratory isolates indicates two evolutionarily distinct B. anthina clades.</title>
        <authorList>
            <person name="Pham A."/>
            <person name="Volmer J.G."/>
            <person name="Chambers D.C."/>
            <person name="Smith D.J."/>
            <person name="Reid D.W."/>
            <person name="Burr L."/>
            <person name="Wells T.J."/>
        </authorList>
    </citation>
    <scope>NUCLEOTIDE SEQUENCE [LARGE SCALE GENOMIC DNA]</scope>
    <source>
        <strain evidence="1 2">BCCIQ07A</strain>
    </source>
</reference>
<dbReference type="RefSeq" id="WP_155753729.1">
    <property type="nucleotide sequence ID" value="NZ_JAWRLE010000033.1"/>
</dbReference>
<sequence length="91" mass="10324">MKQRMGWLSRLLQSGGGILFAPMRATIIDQWISDYQVVRMHDIGAPGRASGRAGVARRRRISKAVMRDRFSSRCYLGKGIRRAVCVFRAIE</sequence>
<keyword evidence="2" id="KW-1185">Reference proteome</keyword>
<dbReference type="Proteomes" id="UP001304467">
    <property type="component" value="Unassembled WGS sequence"/>
</dbReference>
<comment type="caution">
    <text evidence="1">The sequence shown here is derived from an EMBL/GenBank/DDBJ whole genome shotgun (WGS) entry which is preliminary data.</text>
</comment>
<proteinExistence type="predicted"/>
<dbReference type="EMBL" id="JAWRLE010000033">
    <property type="protein sequence ID" value="MEB2581301.1"/>
    <property type="molecule type" value="Genomic_DNA"/>
</dbReference>
<accession>A0ABU5WR95</accession>
<protein>
    <submittedName>
        <fullName evidence="1">Uncharacterized protein</fullName>
    </submittedName>
</protein>